<accession>A0A430KWK9</accession>
<reference evidence="2 3" key="1">
    <citation type="submission" date="2018-11" db="EMBL/GenBank/DDBJ databases">
        <title>The draft genome sequence of Amphritea opalescens ANRC-JH13T.</title>
        <authorList>
            <person name="Fang Z."/>
            <person name="Zhang Y."/>
            <person name="Han X."/>
        </authorList>
    </citation>
    <scope>NUCLEOTIDE SEQUENCE [LARGE SCALE GENOMIC DNA]</scope>
    <source>
        <strain evidence="2 3">ANRC-JH13</strain>
    </source>
</reference>
<sequence>MAANKRAVNLNTPATEKDRHPLMSDSDINTIMLNGAMISLSKLKRAQSFNARLYYYAEISVYLEVSLSRGAGISDATRQQLEEIHREATHYHMDANKLLNLLEE</sequence>
<gene>
    <name evidence="2" type="ORF">EH243_02115</name>
</gene>
<dbReference type="Proteomes" id="UP000283087">
    <property type="component" value="Unassembled WGS sequence"/>
</dbReference>
<dbReference type="EMBL" id="RQXW01000001">
    <property type="protein sequence ID" value="RTE67764.1"/>
    <property type="molecule type" value="Genomic_DNA"/>
</dbReference>
<dbReference type="RefSeq" id="WP_126156974.1">
    <property type="nucleotide sequence ID" value="NZ_RQXW01000001.1"/>
</dbReference>
<evidence type="ECO:0000256" key="1">
    <source>
        <dbReference type="SAM" id="MobiDB-lite"/>
    </source>
</evidence>
<evidence type="ECO:0000313" key="2">
    <source>
        <dbReference type="EMBL" id="RTE67764.1"/>
    </source>
</evidence>
<comment type="caution">
    <text evidence="2">The sequence shown here is derived from an EMBL/GenBank/DDBJ whole genome shotgun (WGS) entry which is preliminary data.</text>
</comment>
<proteinExistence type="predicted"/>
<keyword evidence="3" id="KW-1185">Reference proteome</keyword>
<dbReference type="OrthoDB" id="6119635at2"/>
<evidence type="ECO:0000313" key="3">
    <source>
        <dbReference type="Proteomes" id="UP000283087"/>
    </source>
</evidence>
<protein>
    <submittedName>
        <fullName evidence="2">Excinuclease ABC subunit C</fullName>
    </submittedName>
</protein>
<dbReference type="AlphaFoldDB" id="A0A430KWK9"/>
<feature type="region of interest" description="Disordered" evidence="1">
    <location>
        <begin position="1"/>
        <end position="22"/>
    </location>
</feature>
<organism evidence="2 3">
    <name type="scientific">Amphritea opalescens</name>
    <dbReference type="NCBI Taxonomy" id="2490544"/>
    <lineage>
        <taxon>Bacteria</taxon>
        <taxon>Pseudomonadati</taxon>
        <taxon>Pseudomonadota</taxon>
        <taxon>Gammaproteobacteria</taxon>
        <taxon>Oceanospirillales</taxon>
        <taxon>Oceanospirillaceae</taxon>
        <taxon>Amphritea</taxon>
    </lineage>
</organism>
<name>A0A430KWK9_9GAMM</name>